<dbReference type="PRINTS" id="PR00344">
    <property type="entry name" value="BCTRLSENSOR"/>
</dbReference>
<dbReference type="Gene3D" id="3.30.565.10">
    <property type="entry name" value="Histidine kinase-like ATPase, C-terminal domain"/>
    <property type="match status" value="1"/>
</dbReference>
<dbReference type="GO" id="GO:0005886">
    <property type="term" value="C:plasma membrane"/>
    <property type="evidence" value="ECO:0007669"/>
    <property type="project" value="TreeGrafter"/>
</dbReference>
<evidence type="ECO:0000256" key="11">
    <source>
        <dbReference type="SAM" id="Phobius"/>
    </source>
</evidence>
<evidence type="ECO:0000256" key="8">
    <source>
        <dbReference type="ARBA" id="ARBA00022989"/>
    </source>
</evidence>
<evidence type="ECO:0000256" key="7">
    <source>
        <dbReference type="ARBA" id="ARBA00022777"/>
    </source>
</evidence>
<evidence type="ECO:0000256" key="4">
    <source>
        <dbReference type="ARBA" id="ARBA00022553"/>
    </source>
</evidence>
<evidence type="ECO:0000313" key="14">
    <source>
        <dbReference type="EMBL" id="MBB3927002.1"/>
    </source>
</evidence>
<dbReference type="EMBL" id="JACIDT010000009">
    <property type="protein sequence ID" value="MBB3927002.1"/>
    <property type="molecule type" value="Genomic_DNA"/>
</dbReference>
<evidence type="ECO:0000313" key="15">
    <source>
        <dbReference type="Proteomes" id="UP000571950"/>
    </source>
</evidence>
<dbReference type="EC" id="2.7.13.3" evidence="3"/>
<feature type="transmembrane region" description="Helical" evidence="11">
    <location>
        <begin position="16"/>
        <end position="39"/>
    </location>
</feature>
<evidence type="ECO:0000256" key="2">
    <source>
        <dbReference type="ARBA" id="ARBA00004370"/>
    </source>
</evidence>
<feature type="domain" description="Histidine kinase" evidence="12">
    <location>
        <begin position="251"/>
        <end position="446"/>
    </location>
</feature>
<keyword evidence="7 14" id="KW-0418">Kinase</keyword>
<dbReference type="AlphaFoldDB" id="A0A7W6BL05"/>
<reference evidence="14 15" key="1">
    <citation type="submission" date="2020-08" db="EMBL/GenBank/DDBJ databases">
        <title>Genomic Encyclopedia of Type Strains, Phase IV (KMG-IV): sequencing the most valuable type-strain genomes for metagenomic binning, comparative biology and taxonomic classification.</title>
        <authorList>
            <person name="Goeker M."/>
        </authorList>
    </citation>
    <scope>NUCLEOTIDE SEQUENCE [LARGE SCALE GENOMIC DNA]</scope>
    <source>
        <strain evidence="14 15">DSM 26189</strain>
    </source>
</reference>
<organism evidence="14 15">
    <name type="scientific">Sphingobium jiangsuense</name>
    <dbReference type="NCBI Taxonomy" id="870476"/>
    <lineage>
        <taxon>Bacteria</taxon>
        <taxon>Pseudomonadati</taxon>
        <taxon>Pseudomonadota</taxon>
        <taxon>Alphaproteobacteria</taxon>
        <taxon>Sphingomonadales</taxon>
        <taxon>Sphingomonadaceae</taxon>
        <taxon>Sphingobium</taxon>
    </lineage>
</organism>
<evidence type="ECO:0000256" key="10">
    <source>
        <dbReference type="ARBA" id="ARBA00023136"/>
    </source>
</evidence>
<dbReference type="InterPro" id="IPR003594">
    <property type="entry name" value="HATPase_dom"/>
</dbReference>
<dbReference type="Gene3D" id="1.10.287.130">
    <property type="match status" value="1"/>
</dbReference>
<dbReference type="GO" id="GO:0004673">
    <property type="term" value="F:protein histidine kinase activity"/>
    <property type="evidence" value="ECO:0007669"/>
    <property type="project" value="UniProtKB-EC"/>
</dbReference>
<dbReference type="PROSITE" id="PS50885">
    <property type="entry name" value="HAMP"/>
    <property type="match status" value="1"/>
</dbReference>
<dbReference type="RefSeq" id="WP_188072507.1">
    <property type="nucleotide sequence ID" value="NZ_BSPS01000162.1"/>
</dbReference>
<sequence>MASPRNPLTRSLNLRLLLFAGAMVAMALILAWTVLGLLFERHAERQLQAELERHGIALIAALTLDANQRPLLARQPPDPRFQRPASGLYWRLAAPGGELRSRSLWDGTLPTPAAVAPDGWTAYAAQGAFEDRVLAVIRPVRPGGRGPQVLVEVAADRAPVTQARAAFGRETAIFLAALWLALALAAWVQVRMGLRPLDRVRKELDAMSRAVDARLEVERHPVEIRPLTTAINSVAERRAQDIVRARQRARDLAHALKTPITALRLQIETLPPDKAGEMMHGLSLISATVESELARTGASSEGASVDACAIVERLFAVIARTPDGMRIALRNHVPPGFDVPMGTEAALEALGAIVENAARHAAGMVEVRGGSAPECRWIAISDDGPGIPEALHAAALERGVRLDESGASHGLGLSIAREIVVASGGDLRLEAGRQGGLSVHLEWPLA</sequence>
<name>A0A7W6BL05_9SPHN</name>
<dbReference type="InterPro" id="IPR036890">
    <property type="entry name" value="HATPase_C_sf"/>
</dbReference>
<keyword evidence="6 11" id="KW-0812">Transmembrane</keyword>
<dbReference type="PANTHER" id="PTHR45436:SF5">
    <property type="entry name" value="SENSOR HISTIDINE KINASE TRCS"/>
    <property type="match status" value="1"/>
</dbReference>
<gene>
    <name evidence="14" type="ORF">GGR43_002725</name>
</gene>
<evidence type="ECO:0000259" key="12">
    <source>
        <dbReference type="PROSITE" id="PS50109"/>
    </source>
</evidence>
<dbReference type="Proteomes" id="UP000571950">
    <property type="component" value="Unassembled WGS sequence"/>
</dbReference>
<dbReference type="InterPro" id="IPR003660">
    <property type="entry name" value="HAMP_dom"/>
</dbReference>
<proteinExistence type="predicted"/>
<dbReference type="SUPFAM" id="SSF55874">
    <property type="entry name" value="ATPase domain of HSP90 chaperone/DNA topoisomerase II/histidine kinase"/>
    <property type="match status" value="1"/>
</dbReference>
<feature type="domain" description="HAMP" evidence="13">
    <location>
        <begin position="191"/>
        <end position="243"/>
    </location>
</feature>
<keyword evidence="5" id="KW-0808">Transferase</keyword>
<dbReference type="InterPro" id="IPR004358">
    <property type="entry name" value="Sig_transdc_His_kin-like_C"/>
</dbReference>
<evidence type="ECO:0000256" key="9">
    <source>
        <dbReference type="ARBA" id="ARBA00023012"/>
    </source>
</evidence>
<accession>A0A7W6BL05</accession>
<keyword evidence="9" id="KW-0902">Two-component regulatory system</keyword>
<evidence type="ECO:0000256" key="1">
    <source>
        <dbReference type="ARBA" id="ARBA00000085"/>
    </source>
</evidence>
<evidence type="ECO:0000256" key="6">
    <source>
        <dbReference type="ARBA" id="ARBA00022692"/>
    </source>
</evidence>
<evidence type="ECO:0000256" key="5">
    <source>
        <dbReference type="ARBA" id="ARBA00022679"/>
    </source>
</evidence>
<dbReference type="InterPro" id="IPR005467">
    <property type="entry name" value="His_kinase_dom"/>
</dbReference>
<dbReference type="SMART" id="SM00387">
    <property type="entry name" value="HATPase_c"/>
    <property type="match status" value="1"/>
</dbReference>
<keyword evidence="4" id="KW-0597">Phosphoprotein</keyword>
<comment type="subcellular location">
    <subcellularLocation>
        <location evidence="2">Membrane</location>
    </subcellularLocation>
</comment>
<evidence type="ECO:0000256" key="3">
    <source>
        <dbReference type="ARBA" id="ARBA00012438"/>
    </source>
</evidence>
<evidence type="ECO:0000259" key="13">
    <source>
        <dbReference type="PROSITE" id="PS50885"/>
    </source>
</evidence>
<dbReference type="Pfam" id="PF02518">
    <property type="entry name" value="HATPase_c"/>
    <property type="match status" value="1"/>
</dbReference>
<dbReference type="InterPro" id="IPR050428">
    <property type="entry name" value="TCS_sensor_his_kinase"/>
</dbReference>
<dbReference type="GO" id="GO:0000160">
    <property type="term" value="P:phosphorelay signal transduction system"/>
    <property type="evidence" value="ECO:0007669"/>
    <property type="project" value="UniProtKB-KW"/>
</dbReference>
<comment type="caution">
    <text evidence="14">The sequence shown here is derived from an EMBL/GenBank/DDBJ whole genome shotgun (WGS) entry which is preliminary data.</text>
</comment>
<keyword evidence="8 11" id="KW-1133">Transmembrane helix</keyword>
<dbReference type="PROSITE" id="PS50109">
    <property type="entry name" value="HIS_KIN"/>
    <property type="match status" value="1"/>
</dbReference>
<feature type="transmembrane region" description="Helical" evidence="11">
    <location>
        <begin position="172"/>
        <end position="190"/>
    </location>
</feature>
<keyword evidence="10 11" id="KW-0472">Membrane</keyword>
<keyword evidence="15" id="KW-1185">Reference proteome</keyword>
<dbReference type="PANTHER" id="PTHR45436">
    <property type="entry name" value="SENSOR HISTIDINE KINASE YKOH"/>
    <property type="match status" value="1"/>
</dbReference>
<comment type="catalytic activity">
    <reaction evidence="1">
        <text>ATP + protein L-histidine = ADP + protein N-phospho-L-histidine.</text>
        <dbReference type="EC" id="2.7.13.3"/>
    </reaction>
</comment>
<protein>
    <recommendedName>
        <fullName evidence="3">histidine kinase</fullName>
        <ecNumber evidence="3">2.7.13.3</ecNumber>
    </recommendedName>
</protein>